<dbReference type="Pfam" id="PF13649">
    <property type="entry name" value="Methyltransf_25"/>
    <property type="match status" value="1"/>
</dbReference>
<gene>
    <name evidence="3" type="ORF">PHLCEN_2v9085</name>
</gene>
<accession>A0A2R6NRZ2</accession>
<evidence type="ECO:0000313" key="3">
    <source>
        <dbReference type="EMBL" id="PSR75605.1"/>
    </source>
</evidence>
<protein>
    <recommendedName>
        <fullName evidence="2">Methyltransferase domain-containing protein</fullName>
    </recommendedName>
</protein>
<reference evidence="3 4" key="1">
    <citation type="submission" date="2018-02" db="EMBL/GenBank/DDBJ databases">
        <title>Genome sequence of the basidiomycete white-rot fungus Phlebia centrifuga.</title>
        <authorList>
            <person name="Granchi Z."/>
            <person name="Peng M."/>
            <person name="de Vries R.P."/>
            <person name="Hilden K."/>
            <person name="Makela M.R."/>
            <person name="Grigoriev I."/>
            <person name="Riley R."/>
        </authorList>
    </citation>
    <scope>NUCLEOTIDE SEQUENCE [LARGE SCALE GENOMIC DNA]</scope>
    <source>
        <strain evidence="3 4">FBCC195</strain>
    </source>
</reference>
<dbReference type="InterPro" id="IPR029063">
    <property type="entry name" value="SAM-dependent_MTases_sf"/>
</dbReference>
<organism evidence="3 4">
    <name type="scientific">Hermanssonia centrifuga</name>
    <dbReference type="NCBI Taxonomy" id="98765"/>
    <lineage>
        <taxon>Eukaryota</taxon>
        <taxon>Fungi</taxon>
        <taxon>Dikarya</taxon>
        <taxon>Basidiomycota</taxon>
        <taxon>Agaricomycotina</taxon>
        <taxon>Agaricomycetes</taxon>
        <taxon>Polyporales</taxon>
        <taxon>Meruliaceae</taxon>
        <taxon>Hermanssonia</taxon>
    </lineage>
</organism>
<dbReference type="SUPFAM" id="SSF53335">
    <property type="entry name" value="S-adenosyl-L-methionine-dependent methyltransferases"/>
    <property type="match status" value="1"/>
</dbReference>
<dbReference type="OrthoDB" id="2013972at2759"/>
<evidence type="ECO:0000313" key="4">
    <source>
        <dbReference type="Proteomes" id="UP000186601"/>
    </source>
</evidence>
<dbReference type="Proteomes" id="UP000186601">
    <property type="component" value="Unassembled WGS sequence"/>
</dbReference>
<dbReference type="AlphaFoldDB" id="A0A2R6NRZ2"/>
<dbReference type="InterPro" id="IPR041698">
    <property type="entry name" value="Methyltransf_25"/>
</dbReference>
<evidence type="ECO:0000256" key="1">
    <source>
        <dbReference type="SAM" id="MobiDB-lite"/>
    </source>
</evidence>
<evidence type="ECO:0000259" key="2">
    <source>
        <dbReference type="Pfam" id="PF13649"/>
    </source>
</evidence>
<dbReference type="CDD" id="cd02440">
    <property type="entry name" value="AdoMet_MTases"/>
    <property type="match status" value="1"/>
</dbReference>
<keyword evidence="4" id="KW-1185">Reference proteome</keyword>
<dbReference type="STRING" id="98765.A0A2R6NRZ2"/>
<name>A0A2R6NRZ2_9APHY</name>
<dbReference type="Gene3D" id="3.40.50.150">
    <property type="entry name" value="Vaccinia Virus protein VP39"/>
    <property type="match status" value="1"/>
</dbReference>
<feature type="domain" description="Methyltransferase" evidence="2">
    <location>
        <begin position="11"/>
        <end position="88"/>
    </location>
</feature>
<sequence>MSQFDRPPSNVLDLGCGSGLWILEAANQWPTTKFIGFDMLRIQPDWSECVLAFPDLMNNAGRIRWITGNLLEPLPFEPGTFDLVRATGIGLGVPEDEIIEDDLLFPGGISRPSSPAIYASMAQTQKENSPYNGHPKANSSFTSSFASHQTSKSSLSLLASSPPRISHMPSLLTPLPEAPTESSDVEYVDLAPLIGDPRPDFFKLLHPQDHSKLKTAWDKMLHKRFLPTGLLSILPFYLSTEFQEVQVKATLTVPLPPNNLPPLEEGKDTSSFLRARIDSISNRSIASVLSDMESMPSPINVSVQEYTSRQRSASVTTQSVSYASMHLARMVSIVRGCKEAMFEEYRALESPYGSDVDIVTARAEFSAAWSNWESDMKNRMCMRDNMQQHVSWISPSSGYPDWKLWRDRVAIAELHGADLNAADTSTEGGLCRSMTGFVVRKTL</sequence>
<proteinExistence type="predicted"/>
<comment type="caution">
    <text evidence="3">The sequence shown here is derived from an EMBL/GenBank/DDBJ whole genome shotgun (WGS) entry which is preliminary data.</text>
</comment>
<dbReference type="EMBL" id="MLYV02000883">
    <property type="protein sequence ID" value="PSR75605.1"/>
    <property type="molecule type" value="Genomic_DNA"/>
</dbReference>
<feature type="region of interest" description="Disordered" evidence="1">
    <location>
        <begin position="123"/>
        <end position="144"/>
    </location>
</feature>